<evidence type="ECO:0000259" key="2">
    <source>
        <dbReference type="Pfam" id="PF00899"/>
    </source>
</evidence>
<evidence type="ECO:0000256" key="1">
    <source>
        <dbReference type="ARBA" id="ARBA00009919"/>
    </source>
</evidence>
<dbReference type="AlphaFoldDB" id="K9B480"/>
<feature type="domain" description="THIF-type NAD/FAD binding fold" evidence="2">
    <location>
        <begin position="5"/>
        <end position="242"/>
    </location>
</feature>
<dbReference type="Proteomes" id="UP000009885">
    <property type="component" value="Unassembled WGS sequence"/>
</dbReference>
<dbReference type="GO" id="GO:0008641">
    <property type="term" value="F:ubiquitin-like modifier activating enzyme activity"/>
    <property type="evidence" value="ECO:0007669"/>
    <property type="project" value="InterPro"/>
</dbReference>
<evidence type="ECO:0000313" key="3">
    <source>
        <dbReference type="EMBL" id="EKU48605.1"/>
    </source>
</evidence>
<organism evidence="3 4">
    <name type="scientific">Staphylococcus massiliensis S46</name>
    <dbReference type="NCBI Taxonomy" id="1229783"/>
    <lineage>
        <taxon>Bacteria</taxon>
        <taxon>Bacillati</taxon>
        <taxon>Bacillota</taxon>
        <taxon>Bacilli</taxon>
        <taxon>Bacillales</taxon>
        <taxon>Staphylococcaceae</taxon>
        <taxon>Staphylococcus</taxon>
    </lineage>
</organism>
<proteinExistence type="inferred from homology"/>
<dbReference type="InterPro" id="IPR045886">
    <property type="entry name" value="ThiF/MoeB/HesA"/>
</dbReference>
<dbReference type="CDD" id="cd00757">
    <property type="entry name" value="ThiF_MoeB_HesA_family"/>
    <property type="match status" value="1"/>
</dbReference>
<dbReference type="Pfam" id="PF00899">
    <property type="entry name" value="ThiF"/>
    <property type="match status" value="1"/>
</dbReference>
<dbReference type="eggNOG" id="COG0476">
    <property type="taxonomic scope" value="Bacteria"/>
</dbReference>
<dbReference type="SUPFAM" id="SSF69572">
    <property type="entry name" value="Activating enzymes of the ubiquitin-like proteins"/>
    <property type="match status" value="1"/>
</dbReference>
<dbReference type="GO" id="GO:0061504">
    <property type="term" value="P:cyclic threonylcarbamoyladenosine biosynthetic process"/>
    <property type="evidence" value="ECO:0007669"/>
    <property type="project" value="TreeGrafter"/>
</dbReference>
<dbReference type="STRING" id="1229783.C273_05340"/>
<dbReference type="EMBL" id="AMSQ01000006">
    <property type="protein sequence ID" value="EKU48605.1"/>
    <property type="molecule type" value="Genomic_DNA"/>
</dbReference>
<dbReference type="PANTHER" id="PTHR43267:SF1">
    <property type="entry name" value="TRNA THREONYLCARBAMOYLADENOSINE DEHYDRATASE"/>
    <property type="match status" value="1"/>
</dbReference>
<evidence type="ECO:0000313" key="4">
    <source>
        <dbReference type="Proteomes" id="UP000009885"/>
    </source>
</evidence>
<sequence>MIDRYDRQKTFHGFGDKGQSTIENMTVMIAGVGALGSGIAEQLTRSGVKRLIIVDKDIVTLTNLQRQSCYTEADVSDMLPKVVALKKHLNAMNRHVEVVDLYQEIAPHNIVSLMKDYQVEIVLDGLDNYEVRYLLNEATHQLQIPYIYGAAIGSKVSIYPIAHKEGPCLNCIMPDKPETMESCDINGVLTPTVYLASSLIVSEFFYYVMHGGFSNKMTTIDIYTHRMKQFDITNLKEPDCKVCQKHQYDRLMHDTLQYVKRMCGGVYQYRTKRAFDDVPSEIEIVKANPYVKKLSYESFELTFFRDGRVLIYGAEHERDASKIMKLFDD</sequence>
<accession>K9B480</accession>
<name>K9B480_9STAP</name>
<dbReference type="InterPro" id="IPR000594">
    <property type="entry name" value="ThiF_NAD_FAD-bd"/>
</dbReference>
<protein>
    <submittedName>
        <fullName evidence="3">HesA/MoeB/ThiF family protein</fullName>
    </submittedName>
</protein>
<comment type="caution">
    <text evidence="3">The sequence shown here is derived from an EMBL/GenBank/DDBJ whole genome shotgun (WGS) entry which is preliminary data.</text>
</comment>
<dbReference type="InterPro" id="IPR035985">
    <property type="entry name" value="Ubiquitin-activating_enz"/>
</dbReference>
<dbReference type="Gene3D" id="3.40.50.720">
    <property type="entry name" value="NAD(P)-binding Rossmann-like Domain"/>
    <property type="match status" value="1"/>
</dbReference>
<reference evidence="3 4" key="1">
    <citation type="journal article" date="2013" name="Genome Announc.">
        <title>Genome Sequence of Staphylococcus massiliensis Strain S46, Isolated from the Surface of Healthy Human Skin.</title>
        <authorList>
            <person name="Srivastav R."/>
            <person name="Singh A."/>
            <person name="Jangir P.K."/>
            <person name="Kumari C."/>
            <person name="Muduli S."/>
            <person name="Sharma R."/>
        </authorList>
    </citation>
    <scope>NUCLEOTIDE SEQUENCE [LARGE SCALE GENOMIC DNA]</scope>
    <source>
        <strain evidence="3 4">S46</strain>
    </source>
</reference>
<dbReference type="PANTHER" id="PTHR43267">
    <property type="entry name" value="TRNA THREONYLCARBAMOYLADENOSINE DEHYDRATASE"/>
    <property type="match status" value="1"/>
</dbReference>
<dbReference type="FunFam" id="3.40.50.720:FF:000080">
    <property type="entry name" value="Thiazole biosynthesis adenylyltransferase ThiF"/>
    <property type="match status" value="1"/>
</dbReference>
<dbReference type="OrthoDB" id="9804286at2"/>
<dbReference type="GO" id="GO:0061503">
    <property type="term" value="F:tRNA threonylcarbamoyladenosine dehydratase"/>
    <property type="evidence" value="ECO:0007669"/>
    <property type="project" value="TreeGrafter"/>
</dbReference>
<comment type="similarity">
    <text evidence="1">Belongs to the HesA/MoeB/ThiF family.</text>
</comment>
<keyword evidence="4" id="KW-1185">Reference proteome</keyword>
<dbReference type="RefSeq" id="WP_009383183.1">
    <property type="nucleotide sequence ID" value="NZ_AMSQ01000006.1"/>
</dbReference>
<dbReference type="PATRIC" id="fig|1229783.3.peg.1079"/>
<gene>
    <name evidence="3" type="ORF">C273_05340</name>
</gene>